<dbReference type="RefSeq" id="XP_007737531.1">
    <property type="nucleotide sequence ID" value="XM_007739341.1"/>
</dbReference>
<dbReference type="OrthoDB" id="4158189at2759"/>
<gene>
    <name evidence="2" type="ORF">A1O3_09247</name>
</gene>
<keyword evidence="3" id="KW-1185">Reference proteome</keyword>
<organism evidence="2 3">
    <name type="scientific">Capronia epimyces CBS 606.96</name>
    <dbReference type="NCBI Taxonomy" id="1182542"/>
    <lineage>
        <taxon>Eukaryota</taxon>
        <taxon>Fungi</taxon>
        <taxon>Dikarya</taxon>
        <taxon>Ascomycota</taxon>
        <taxon>Pezizomycotina</taxon>
        <taxon>Eurotiomycetes</taxon>
        <taxon>Chaetothyriomycetidae</taxon>
        <taxon>Chaetothyriales</taxon>
        <taxon>Herpotrichiellaceae</taxon>
        <taxon>Capronia</taxon>
    </lineage>
</organism>
<accession>W9XM81</accession>
<reference evidence="2 3" key="1">
    <citation type="submission" date="2013-03" db="EMBL/GenBank/DDBJ databases">
        <title>The Genome Sequence of Capronia epimyces CBS 606.96.</title>
        <authorList>
            <consortium name="The Broad Institute Genomics Platform"/>
            <person name="Cuomo C."/>
            <person name="de Hoog S."/>
            <person name="Gorbushina A."/>
            <person name="Walker B."/>
            <person name="Young S.K."/>
            <person name="Zeng Q."/>
            <person name="Gargeya S."/>
            <person name="Fitzgerald M."/>
            <person name="Haas B."/>
            <person name="Abouelleil A."/>
            <person name="Allen A.W."/>
            <person name="Alvarado L."/>
            <person name="Arachchi H.M."/>
            <person name="Berlin A.M."/>
            <person name="Chapman S.B."/>
            <person name="Gainer-Dewar J."/>
            <person name="Goldberg J."/>
            <person name="Griggs A."/>
            <person name="Gujja S."/>
            <person name="Hansen M."/>
            <person name="Howarth C."/>
            <person name="Imamovic A."/>
            <person name="Ireland A."/>
            <person name="Larimer J."/>
            <person name="McCowan C."/>
            <person name="Murphy C."/>
            <person name="Pearson M."/>
            <person name="Poon T.W."/>
            <person name="Priest M."/>
            <person name="Roberts A."/>
            <person name="Saif S."/>
            <person name="Shea T."/>
            <person name="Sisk P."/>
            <person name="Sykes S."/>
            <person name="Wortman J."/>
            <person name="Nusbaum C."/>
            <person name="Birren B."/>
        </authorList>
    </citation>
    <scope>NUCLEOTIDE SEQUENCE [LARGE SCALE GENOMIC DNA]</scope>
    <source>
        <strain evidence="2 3">CBS 606.96</strain>
    </source>
</reference>
<dbReference type="AlphaFoldDB" id="W9XM81"/>
<proteinExistence type="predicted"/>
<dbReference type="GeneID" id="19173331"/>
<feature type="compositionally biased region" description="Acidic residues" evidence="1">
    <location>
        <begin position="112"/>
        <end position="122"/>
    </location>
</feature>
<dbReference type="HOGENOM" id="CLU_1758843_0_0_1"/>
<dbReference type="STRING" id="1182542.W9XM81"/>
<feature type="region of interest" description="Disordered" evidence="1">
    <location>
        <begin position="92"/>
        <end position="126"/>
    </location>
</feature>
<comment type="caution">
    <text evidence="2">The sequence shown here is derived from an EMBL/GenBank/DDBJ whole genome shotgun (WGS) entry which is preliminary data.</text>
</comment>
<feature type="region of interest" description="Disordered" evidence="1">
    <location>
        <begin position="47"/>
        <end position="71"/>
    </location>
</feature>
<evidence type="ECO:0000313" key="3">
    <source>
        <dbReference type="Proteomes" id="UP000019478"/>
    </source>
</evidence>
<feature type="compositionally biased region" description="Low complexity" evidence="1">
    <location>
        <begin position="102"/>
        <end position="111"/>
    </location>
</feature>
<dbReference type="eggNOG" id="ENOG502TF78">
    <property type="taxonomic scope" value="Eukaryota"/>
</dbReference>
<sequence>MCGDSHLPPARESGDLIAIIHPNPNPNPNQHAMFRGRLKLSNRLPGRTTSTLQCESDGPWQGNGNGNRNKSDCGAVGDRLLHVRIHKFGQPLSLDGDKITDSKSTASSDSSSDSESEPESEETWSSSNPVLHSFFVDTVAASSNAETRLNLGVGGDGVVGRTVSVSVFDGCRRKVLGEGIIGWS</sequence>
<evidence type="ECO:0000256" key="1">
    <source>
        <dbReference type="SAM" id="MobiDB-lite"/>
    </source>
</evidence>
<name>W9XM81_9EURO</name>
<evidence type="ECO:0000313" key="2">
    <source>
        <dbReference type="EMBL" id="EXJ78086.1"/>
    </source>
</evidence>
<protein>
    <submittedName>
        <fullName evidence="2">Uncharacterized protein</fullName>
    </submittedName>
</protein>
<dbReference type="EMBL" id="AMGY01000009">
    <property type="protein sequence ID" value="EXJ78086.1"/>
    <property type="molecule type" value="Genomic_DNA"/>
</dbReference>
<dbReference type="Proteomes" id="UP000019478">
    <property type="component" value="Unassembled WGS sequence"/>
</dbReference>